<feature type="region of interest" description="Disordered" evidence="19">
    <location>
        <begin position="434"/>
        <end position="462"/>
    </location>
</feature>
<dbReference type="PROSITE" id="PS00660">
    <property type="entry name" value="FERM_1"/>
    <property type="match status" value="1"/>
</dbReference>
<keyword evidence="14" id="KW-0966">Cell projection</keyword>
<evidence type="ECO:0000256" key="7">
    <source>
        <dbReference type="ARBA" id="ARBA00022475"/>
    </source>
</evidence>
<dbReference type="Gene3D" id="2.30.29.30">
    <property type="entry name" value="Pleckstrin-homology domain (PH domain)/Phosphotyrosine-binding domain (PTB)"/>
    <property type="match status" value="3"/>
</dbReference>
<dbReference type="GO" id="GO:0005886">
    <property type="term" value="C:plasma membrane"/>
    <property type="evidence" value="ECO:0007669"/>
    <property type="project" value="UniProtKB-SubCell"/>
</dbReference>
<dbReference type="RefSeq" id="XP_019617016.1">
    <property type="nucleotide sequence ID" value="XM_019761457.1"/>
</dbReference>
<dbReference type="PRINTS" id="PR00935">
    <property type="entry name" value="BAND41"/>
</dbReference>
<dbReference type="SUPFAM" id="SSF48065">
    <property type="entry name" value="DBL homology domain (DH-domain)"/>
    <property type="match status" value="1"/>
</dbReference>
<dbReference type="CDD" id="cd00160">
    <property type="entry name" value="RhoGEF"/>
    <property type="match status" value="1"/>
</dbReference>
<evidence type="ECO:0000256" key="15">
    <source>
        <dbReference type="ARBA" id="ARBA00034102"/>
    </source>
</evidence>
<evidence type="ECO:0000256" key="9">
    <source>
        <dbReference type="ARBA" id="ARBA00022599"/>
    </source>
</evidence>
<dbReference type="SMART" id="SM01196">
    <property type="entry name" value="FERM_C"/>
    <property type="match status" value="1"/>
</dbReference>
<keyword evidence="11" id="KW-0677">Repeat</keyword>
<feature type="compositionally biased region" description="Basic and acidic residues" evidence="19">
    <location>
        <begin position="517"/>
        <end position="526"/>
    </location>
</feature>
<dbReference type="SUPFAM" id="SSF50729">
    <property type="entry name" value="PH domain-like"/>
    <property type="match status" value="3"/>
</dbReference>
<comment type="subcellular location">
    <subcellularLocation>
        <location evidence="2">Cell membrane</location>
        <topology evidence="2">Peripheral membrane protein</topology>
        <orientation evidence="2">Cytoplasmic side</orientation>
    </subcellularLocation>
    <subcellularLocation>
        <location evidence="1">Cell projection</location>
        <location evidence="1">Dendrite</location>
    </subcellularLocation>
    <subcellularLocation>
        <location evidence="5">Cell projection</location>
        <location evidence="5">Dendritic spine</location>
    </subcellularLocation>
    <subcellularLocation>
        <location evidence="3">Cell projection</location>
        <location evidence="3">Filopodium</location>
    </subcellularLocation>
    <subcellularLocation>
        <location evidence="4">Cytoplasm</location>
        <location evidence="4">Cytosol</location>
    </subcellularLocation>
    <subcellularLocation>
        <location evidence="15">Synapse</location>
        <location evidence="15">Synaptosome</location>
    </subcellularLocation>
</comment>
<dbReference type="PROSITE" id="PS50057">
    <property type="entry name" value="FERM_3"/>
    <property type="match status" value="1"/>
</dbReference>
<dbReference type="InterPro" id="IPR055251">
    <property type="entry name" value="SOS1_NGEF_PH"/>
</dbReference>
<dbReference type="InterPro" id="IPR001849">
    <property type="entry name" value="PH_domain"/>
</dbReference>
<dbReference type="Pfam" id="PF08736">
    <property type="entry name" value="FA"/>
    <property type="match status" value="1"/>
</dbReference>
<feature type="compositionally biased region" description="Basic and acidic residues" evidence="19">
    <location>
        <begin position="966"/>
        <end position="977"/>
    </location>
</feature>
<dbReference type="InterPro" id="IPR035899">
    <property type="entry name" value="DBL_dom_sf"/>
</dbReference>
<dbReference type="Gene3D" id="1.20.900.10">
    <property type="entry name" value="Dbl homology (DH) domain"/>
    <property type="match status" value="1"/>
</dbReference>
<dbReference type="InterPro" id="IPR035963">
    <property type="entry name" value="FERM_2"/>
</dbReference>
<dbReference type="Pfam" id="PF00373">
    <property type="entry name" value="FERM_M"/>
    <property type="match status" value="1"/>
</dbReference>
<dbReference type="PROSITE" id="PS50003">
    <property type="entry name" value="PH_DOMAIN"/>
    <property type="match status" value="2"/>
</dbReference>
<dbReference type="Pfam" id="PF22697">
    <property type="entry name" value="SOS1_NGEF_PH"/>
    <property type="match status" value="1"/>
</dbReference>
<dbReference type="OrthoDB" id="9990815at2759"/>
<evidence type="ECO:0000256" key="13">
    <source>
        <dbReference type="ARBA" id="ARBA00023136"/>
    </source>
</evidence>
<feature type="coiled-coil region" evidence="18">
    <location>
        <begin position="719"/>
        <end position="746"/>
    </location>
</feature>
<dbReference type="PRINTS" id="PR00661">
    <property type="entry name" value="ERMFAMILY"/>
</dbReference>
<evidence type="ECO:0000313" key="24">
    <source>
        <dbReference type="RefSeq" id="XP_019617015.1"/>
    </source>
</evidence>
<dbReference type="SMART" id="SM00295">
    <property type="entry name" value="B41"/>
    <property type="match status" value="1"/>
</dbReference>
<dbReference type="GO" id="GO:0008092">
    <property type="term" value="F:cytoskeletal protein binding"/>
    <property type="evidence" value="ECO:0007669"/>
    <property type="project" value="InterPro"/>
</dbReference>
<evidence type="ECO:0000256" key="16">
    <source>
        <dbReference type="ARBA" id="ARBA00040395"/>
    </source>
</evidence>
<evidence type="ECO:0000256" key="11">
    <source>
        <dbReference type="ARBA" id="ARBA00022737"/>
    </source>
</evidence>
<keyword evidence="23" id="KW-1185">Reference proteome</keyword>
<dbReference type="InterPro" id="IPR000798">
    <property type="entry name" value="Ez/rad/moesin-like"/>
</dbReference>
<evidence type="ECO:0000259" key="20">
    <source>
        <dbReference type="PROSITE" id="PS50003"/>
    </source>
</evidence>
<dbReference type="CDD" id="cd13235">
    <property type="entry name" value="PH2_FARP1-like"/>
    <property type="match status" value="1"/>
</dbReference>
<evidence type="ECO:0000256" key="1">
    <source>
        <dbReference type="ARBA" id="ARBA00004279"/>
    </source>
</evidence>
<keyword evidence="12" id="KW-0770">Synapse</keyword>
<keyword evidence="7" id="KW-1003">Cell membrane</keyword>
<dbReference type="InterPro" id="IPR011993">
    <property type="entry name" value="PH-like_dom_sf"/>
</dbReference>
<proteinExistence type="predicted"/>
<keyword evidence="13" id="KW-0472">Membrane</keyword>
<dbReference type="Gene3D" id="1.20.80.10">
    <property type="match status" value="1"/>
</dbReference>
<dbReference type="CDD" id="cd01220">
    <property type="entry name" value="PH1_FARP1-like"/>
    <property type="match status" value="1"/>
</dbReference>
<evidence type="ECO:0000259" key="21">
    <source>
        <dbReference type="PROSITE" id="PS50010"/>
    </source>
</evidence>
<dbReference type="PANTHER" id="PTHR45858">
    <property type="entry name" value="FERM DOMAIN CONTAINING PROTEIN"/>
    <property type="match status" value="1"/>
</dbReference>
<dbReference type="InterPro" id="IPR014847">
    <property type="entry name" value="FA"/>
</dbReference>
<dbReference type="GO" id="GO:0005085">
    <property type="term" value="F:guanyl-nucleotide exchange factor activity"/>
    <property type="evidence" value="ECO:0007669"/>
    <property type="project" value="UniProtKB-KW"/>
</dbReference>
<dbReference type="InterPro" id="IPR029071">
    <property type="entry name" value="Ubiquitin-like_domsf"/>
</dbReference>
<dbReference type="SUPFAM" id="SSF47031">
    <property type="entry name" value="Second domain of FERM"/>
    <property type="match status" value="1"/>
</dbReference>
<dbReference type="KEGG" id="bbel:109464467"/>
<feature type="domain" description="PH" evidence="20">
    <location>
        <begin position="834"/>
        <end position="931"/>
    </location>
</feature>
<dbReference type="RefSeq" id="XP_019617015.1">
    <property type="nucleotide sequence ID" value="XM_019761456.1"/>
</dbReference>
<dbReference type="AlphaFoldDB" id="A0A6P4YIY4"/>
<keyword evidence="18" id="KW-0175">Coiled coil</keyword>
<evidence type="ECO:0000256" key="2">
    <source>
        <dbReference type="ARBA" id="ARBA00004413"/>
    </source>
</evidence>
<dbReference type="GO" id="GO:0043197">
    <property type="term" value="C:dendritic spine"/>
    <property type="evidence" value="ECO:0007669"/>
    <property type="project" value="UniProtKB-SubCell"/>
</dbReference>
<dbReference type="InterPro" id="IPR019749">
    <property type="entry name" value="Band_41_domain"/>
</dbReference>
<evidence type="ECO:0000256" key="19">
    <source>
        <dbReference type="SAM" id="MobiDB-lite"/>
    </source>
</evidence>
<dbReference type="SMART" id="SM00233">
    <property type="entry name" value="PH"/>
    <property type="match status" value="2"/>
</dbReference>
<evidence type="ECO:0000256" key="6">
    <source>
        <dbReference type="ARBA" id="ARBA00022473"/>
    </source>
</evidence>
<dbReference type="Pfam" id="PF00169">
    <property type="entry name" value="PH"/>
    <property type="match status" value="1"/>
</dbReference>
<name>A0A6P4YIY4_BRABE</name>
<feature type="compositionally biased region" description="Low complexity" evidence="19">
    <location>
        <begin position="445"/>
        <end position="454"/>
    </location>
</feature>
<dbReference type="FunFam" id="2.30.29.30:FF:000046">
    <property type="entry name" value="FERM, RhoGEF and pleckstrin domain-containing protein 1"/>
    <property type="match status" value="1"/>
</dbReference>
<feature type="region of interest" description="Disordered" evidence="19">
    <location>
        <begin position="938"/>
        <end position="979"/>
    </location>
</feature>
<dbReference type="FunFam" id="1.20.80.10:FF:000005">
    <property type="entry name" value="FERM, RhoGEF and pleckstrin domain-containing protein 1"/>
    <property type="match status" value="1"/>
</dbReference>
<dbReference type="PANTHER" id="PTHR45858:SF5">
    <property type="entry name" value="MOESIN_EZRIN_RADIXIN HOMOLOG 1"/>
    <property type="match status" value="1"/>
</dbReference>
<accession>A0A6P4YIY4</accession>
<keyword evidence="8" id="KW-0963">Cytoplasm</keyword>
<dbReference type="InterPro" id="IPR018979">
    <property type="entry name" value="FERM_N"/>
</dbReference>
<feature type="region of interest" description="Disordered" evidence="19">
    <location>
        <begin position="508"/>
        <end position="598"/>
    </location>
</feature>
<dbReference type="Pfam" id="PF09380">
    <property type="entry name" value="FERM_C"/>
    <property type="match status" value="1"/>
</dbReference>
<evidence type="ECO:0000256" key="12">
    <source>
        <dbReference type="ARBA" id="ARBA00023018"/>
    </source>
</evidence>
<dbReference type="GO" id="GO:0005829">
    <property type="term" value="C:cytosol"/>
    <property type="evidence" value="ECO:0007669"/>
    <property type="project" value="UniProtKB-SubCell"/>
</dbReference>
<evidence type="ECO:0000313" key="23">
    <source>
        <dbReference type="Proteomes" id="UP000515135"/>
    </source>
</evidence>
<organism evidence="23 25">
    <name type="scientific">Branchiostoma belcheri</name>
    <name type="common">Amphioxus</name>
    <dbReference type="NCBI Taxonomy" id="7741"/>
    <lineage>
        <taxon>Eukaryota</taxon>
        <taxon>Metazoa</taxon>
        <taxon>Chordata</taxon>
        <taxon>Cephalochordata</taxon>
        <taxon>Leptocardii</taxon>
        <taxon>Amphioxiformes</taxon>
        <taxon>Branchiostomatidae</taxon>
        <taxon>Branchiostoma</taxon>
    </lineage>
</organism>
<dbReference type="Pfam" id="PF00621">
    <property type="entry name" value="RhoGEF"/>
    <property type="match status" value="1"/>
</dbReference>
<dbReference type="InterPro" id="IPR014352">
    <property type="entry name" value="FERM/acyl-CoA-bd_prot_sf"/>
</dbReference>
<sequence length="1117" mass="128012">MSGIEVADNRTEGVELRDVQPRKRPEVGNGGDPPPQQQQHNNNVPARNGPTTNNNRTARKGKCIPVKVLLLDDTLSTFEIQTKACGQELFNAVKDHLQLGESDYFGLEYNDPAGNTTWLDPMKMILKQVKDPKKVMFRFCVKFFSPDPGQLHDEFTRYLFALQVRRDLATGRLPSSDNTAALMASYIVQAEVGDFAAEEHPESSYITEFKFVPNQTPQMENKIMEFHQKLAGQTPADADRNFLDIARRLEMYGIRLHPAHDHDGVKINLAVANMGVLIFQGHTKINTFSWAKIRKLSFKRKRFLIKLHPEAYGLYNATVEFVMSSRDACKSFWKLCIEYHAFFRLEVRPKPVPKSILFSRGSSFRFSGRTQKQLIEEMREGGSPSKNPKFQRSHRLRASTQSLQIMPTHEPVSRLDTNNMRANSFSHYETQDPRILPYTKPRPPDTTVVQTTTPLGKSGDLDRDEHVAMHDLVGEMSGEHEAMQGLVQQMTSEHDQMQHLVKKITALHADSDEVIDERDGGEKEEAGTPGSEDIIPETPTKVRKIDPSSIGDIPGNVSAEKSPVLSPLSSVSTSPQPSVISPDRSPLVTAAPAPEEEETRKKVLKNTKRYPADKAYYIAKELLSTERTYLKDLEVIVVWFRNAVIQDMSITESLAHLLFDNFDPLYEFHRGFLKEIEQRMALWEGRSNAHLKGDYQRIGDILLKNMKSLKLYMQHIEKHEEILLEMEKATRRNQKLENVYKEFEMQKVCYLPLNTFLLKPAQRLLHYRLILERLVKHYPVDHRDYKDCRAALAEIMEATSNVQDSMNRLENFQKLTELQRDLVSCDNLVQPGREFIREGCLHKLSRKGFQQRMFFLFSDMILYTSKGVTATNQFKVHGQLPVQGMVVEESEMERAVANCFTIYSTNKSVVVAASTTEEKDKWMEDINDVIVNAAERGLGSQDSSFSRSSDEMGADREDGQDESEDDVHSPRGSLDRTHTHHRANTTMHVCWHRNTSVSMADHTKSVENQLSGYLLRKFKNSNGWQKLWVVFTNFCLFFYKTHQDDYPLASLPLLGYQVSTPGETDNIHKDYVFKLQFKTHVYFFRAESEYTFGRWMEVISSATFSASRTRIFSRKES</sequence>
<feature type="domain" description="PH" evidence="20">
    <location>
        <begin position="1007"/>
        <end position="1104"/>
    </location>
</feature>
<evidence type="ECO:0000256" key="18">
    <source>
        <dbReference type="SAM" id="Coils"/>
    </source>
</evidence>
<reference evidence="24 25" key="1">
    <citation type="submission" date="2025-04" db="UniProtKB">
        <authorList>
            <consortium name="RefSeq"/>
        </authorList>
    </citation>
    <scope>IDENTIFICATION</scope>
    <source>
        <tissue evidence="24 25">Gonad</tissue>
    </source>
</reference>
<keyword evidence="9" id="KW-0771">Synaptosome</keyword>
<evidence type="ECO:0000256" key="8">
    <source>
        <dbReference type="ARBA" id="ARBA00022490"/>
    </source>
</evidence>
<evidence type="ECO:0000256" key="4">
    <source>
        <dbReference type="ARBA" id="ARBA00004514"/>
    </source>
</evidence>
<dbReference type="PROSITE" id="PS50010">
    <property type="entry name" value="DH_2"/>
    <property type="match status" value="1"/>
</dbReference>
<dbReference type="InterPro" id="IPR019748">
    <property type="entry name" value="FERM_central"/>
</dbReference>
<protein>
    <recommendedName>
        <fullName evidence="16">FERM, ARHGEF and pleckstrin domain-containing protein 1</fullName>
    </recommendedName>
    <alternativeName>
        <fullName evidence="17">FERM, RhoGEF and pleckstrin domain-containing protein 1</fullName>
    </alternativeName>
</protein>
<dbReference type="InterPro" id="IPR019747">
    <property type="entry name" value="FERM_CS"/>
</dbReference>
<dbReference type="SUPFAM" id="SSF54236">
    <property type="entry name" value="Ubiquitin-like"/>
    <property type="match status" value="1"/>
</dbReference>
<evidence type="ECO:0000313" key="25">
    <source>
        <dbReference type="RefSeq" id="XP_019617016.1"/>
    </source>
</evidence>
<feature type="compositionally biased region" description="Basic and acidic residues" evidence="19">
    <location>
        <begin position="7"/>
        <end position="26"/>
    </location>
</feature>
<dbReference type="InterPro" id="IPR000299">
    <property type="entry name" value="FERM_domain"/>
</dbReference>
<evidence type="ECO:0000256" key="10">
    <source>
        <dbReference type="ARBA" id="ARBA00022658"/>
    </source>
</evidence>
<evidence type="ECO:0000256" key="5">
    <source>
        <dbReference type="ARBA" id="ARBA00004552"/>
    </source>
</evidence>
<feature type="compositionally biased region" description="Basic and acidic residues" evidence="19">
    <location>
        <begin position="948"/>
        <end position="957"/>
    </location>
</feature>
<dbReference type="SMART" id="SM01195">
    <property type="entry name" value="FA"/>
    <property type="match status" value="1"/>
</dbReference>
<dbReference type="Pfam" id="PF09379">
    <property type="entry name" value="FERM_N"/>
    <property type="match status" value="1"/>
</dbReference>
<dbReference type="InterPro" id="IPR018980">
    <property type="entry name" value="FERM_PH-like_C"/>
</dbReference>
<keyword evidence="6" id="KW-0217">Developmental protein</keyword>
<feature type="region of interest" description="Disordered" evidence="19">
    <location>
        <begin position="1"/>
        <end position="58"/>
    </location>
</feature>
<evidence type="ECO:0000256" key="17">
    <source>
        <dbReference type="ARBA" id="ARBA00042170"/>
    </source>
</evidence>
<keyword evidence="10" id="KW-0344">Guanine-nucleotide releasing factor</keyword>
<dbReference type="CDD" id="cd14473">
    <property type="entry name" value="FERM_B-lobe"/>
    <property type="match status" value="1"/>
</dbReference>
<dbReference type="Gene3D" id="3.10.20.90">
    <property type="entry name" value="Phosphatidylinositol 3-kinase Catalytic Subunit, Chain A, domain 1"/>
    <property type="match status" value="1"/>
</dbReference>
<evidence type="ECO:0000256" key="3">
    <source>
        <dbReference type="ARBA" id="ARBA00004486"/>
    </source>
</evidence>
<feature type="domain" description="FERM" evidence="22">
    <location>
        <begin position="64"/>
        <end position="347"/>
    </location>
</feature>
<dbReference type="CDD" id="cd17098">
    <property type="entry name" value="FERM_F1_FARP1_like"/>
    <property type="match status" value="1"/>
</dbReference>
<feature type="domain" description="DH" evidence="21">
    <location>
        <begin position="614"/>
        <end position="805"/>
    </location>
</feature>
<dbReference type="InterPro" id="IPR000219">
    <property type="entry name" value="DH_dom"/>
</dbReference>
<dbReference type="FunFam" id="2.30.29.30:FF:000002">
    <property type="entry name" value="Band 4.1-like protein 5 isoform 1"/>
    <property type="match status" value="1"/>
</dbReference>
<dbReference type="FunFam" id="3.10.20.90:FF:000040">
    <property type="entry name" value="FERM, RhoGEF and pleckstrin domain-containing protein"/>
    <property type="match status" value="1"/>
</dbReference>
<dbReference type="InterPro" id="IPR051835">
    <property type="entry name" value="RAC1-GEF"/>
</dbReference>
<dbReference type="GeneID" id="109464467"/>
<dbReference type="FunFam" id="1.20.900.10:FF:000021">
    <property type="entry name" value="FERM, RhoGEF and pleckstrin domain-containing protein 1"/>
    <property type="match status" value="1"/>
</dbReference>
<feature type="compositionally biased region" description="Low complexity" evidence="19">
    <location>
        <begin position="562"/>
        <end position="582"/>
    </location>
</feature>
<evidence type="ECO:0000256" key="14">
    <source>
        <dbReference type="ARBA" id="ARBA00023273"/>
    </source>
</evidence>
<dbReference type="GO" id="GO:0030175">
    <property type="term" value="C:filopodium"/>
    <property type="evidence" value="ECO:0007669"/>
    <property type="project" value="UniProtKB-SubCell"/>
</dbReference>
<dbReference type="CDD" id="cd13193">
    <property type="entry name" value="FERM_C_FARP1-like"/>
    <property type="match status" value="1"/>
</dbReference>
<evidence type="ECO:0000259" key="22">
    <source>
        <dbReference type="PROSITE" id="PS50057"/>
    </source>
</evidence>
<dbReference type="InterPro" id="IPR041788">
    <property type="entry name" value="FARP1/FARP2/FRMD7_FERM_C"/>
</dbReference>
<dbReference type="Proteomes" id="UP000515135">
    <property type="component" value="Unplaced"/>
</dbReference>
<gene>
    <name evidence="24 25" type="primary">LOC109464467</name>
</gene>
<dbReference type="SMART" id="SM00325">
    <property type="entry name" value="RhoGEF"/>
    <property type="match status" value="1"/>
</dbReference>